<evidence type="ECO:0000313" key="9">
    <source>
        <dbReference type="Proteomes" id="UP000235778"/>
    </source>
</evidence>
<comment type="similarity">
    <text evidence="2">Belongs to the GMC oxidoreductase family.</text>
</comment>
<evidence type="ECO:0000259" key="6">
    <source>
        <dbReference type="Pfam" id="PF00732"/>
    </source>
</evidence>
<dbReference type="Pfam" id="PF05199">
    <property type="entry name" value="GMC_oxred_C"/>
    <property type="match status" value="1"/>
</dbReference>
<dbReference type="GO" id="GO:0016614">
    <property type="term" value="F:oxidoreductase activity, acting on CH-OH group of donors"/>
    <property type="evidence" value="ECO:0007669"/>
    <property type="project" value="InterPro"/>
</dbReference>
<evidence type="ECO:0000256" key="2">
    <source>
        <dbReference type="ARBA" id="ARBA00010790"/>
    </source>
</evidence>
<feature type="domain" description="Glucose-methanol-choline oxidoreductase C-terminal" evidence="7">
    <location>
        <begin position="452"/>
        <end position="506"/>
    </location>
</feature>
<dbReference type="PANTHER" id="PTHR42784:SF1">
    <property type="entry name" value="PYRANOSE 2-OXIDASE"/>
    <property type="match status" value="1"/>
</dbReference>
<name>A0A2N7BJ24_9VIBR</name>
<proteinExistence type="inferred from homology"/>
<dbReference type="AlphaFoldDB" id="A0A2N7BJ24"/>
<keyword evidence="4" id="KW-0274">FAD</keyword>
<organism evidence="8 9">
    <name type="scientific">Vibrio lentus</name>
    <dbReference type="NCBI Taxonomy" id="136468"/>
    <lineage>
        <taxon>Bacteria</taxon>
        <taxon>Pseudomonadati</taxon>
        <taxon>Pseudomonadota</taxon>
        <taxon>Gammaproteobacteria</taxon>
        <taxon>Vibrionales</taxon>
        <taxon>Vibrionaceae</taxon>
        <taxon>Vibrio</taxon>
    </lineage>
</organism>
<dbReference type="Gene3D" id="3.50.50.60">
    <property type="entry name" value="FAD/NAD(P)-binding domain"/>
    <property type="match status" value="2"/>
</dbReference>
<evidence type="ECO:0000256" key="1">
    <source>
        <dbReference type="ARBA" id="ARBA00001974"/>
    </source>
</evidence>
<feature type="domain" description="Glucose-methanol-choline oxidoreductase N-terminal" evidence="6">
    <location>
        <begin position="164"/>
        <end position="301"/>
    </location>
</feature>
<dbReference type="EMBL" id="MCSI01000176">
    <property type="protein sequence ID" value="PME56549.1"/>
    <property type="molecule type" value="Genomic_DNA"/>
</dbReference>
<evidence type="ECO:0000256" key="5">
    <source>
        <dbReference type="ARBA" id="ARBA00023002"/>
    </source>
</evidence>
<dbReference type="GO" id="GO:0050660">
    <property type="term" value="F:flavin adenine dinucleotide binding"/>
    <property type="evidence" value="ECO:0007669"/>
    <property type="project" value="InterPro"/>
</dbReference>
<evidence type="ECO:0000256" key="3">
    <source>
        <dbReference type="ARBA" id="ARBA00022630"/>
    </source>
</evidence>
<evidence type="ECO:0000313" key="8">
    <source>
        <dbReference type="EMBL" id="PME56549.1"/>
    </source>
</evidence>
<dbReference type="PANTHER" id="PTHR42784">
    <property type="entry name" value="PYRANOSE 2-OXIDASE"/>
    <property type="match status" value="1"/>
</dbReference>
<evidence type="ECO:0008006" key="10">
    <source>
        <dbReference type="Google" id="ProtNLM"/>
    </source>
</evidence>
<evidence type="ECO:0000256" key="4">
    <source>
        <dbReference type="ARBA" id="ARBA00022827"/>
    </source>
</evidence>
<dbReference type="InterPro" id="IPR051473">
    <property type="entry name" value="P2Ox-like"/>
</dbReference>
<protein>
    <recommendedName>
        <fullName evidence="10">GMC family oxidoreductase</fullName>
    </recommendedName>
</protein>
<dbReference type="SUPFAM" id="SSF51905">
    <property type="entry name" value="FAD/NAD(P)-binding domain"/>
    <property type="match status" value="1"/>
</dbReference>
<accession>A0A2N7BJ24</accession>
<sequence length="518" mass="58121">MEKVAVIIGSGVAGTFVATQILKRSLFDKVIMLEAGSEYQMGDYSQWLDYMSGGNAPYEESYDTENDYESKGIQPWNINGGRIIGKGGSTLHFGGWLPRFQPEDFELHSRTGQGIDWPFNYDDLEPYYCDAEHYLGVSGDSLSQSPARSKPYPYAPAPYPSVASPFIDAFRKMGLSYQHLPVTRYGKAEGDHGQCMTSGTCDYCPVDGKFNGTQPFRYLEAQAKFELRLNSPVLRLDMESRERIKAVTYYDVKTGVVKTMTADAVFVCAGALETPKLFLNSHNKYWPNGLGNEHDLVGRYLSANPFFYASGEKENAADCFNELGFPTLSSRHFDQPEYQSRGKFFIAMDYNSADTPLVDLMLSGNSQQTIQKQCQGNKRFQLYGNLAPVPHWENRVYPDTRKTRHFLPATMIDTPIEMYDPESADFYLDKMKQILLSMGLTALNVGTYPQRGDHAACTCRMAESPECGVVDTQFRVHGTDNVYVLSNAILPTLPAANPTLTLVALGFKMFEQWPNHRA</sequence>
<dbReference type="RefSeq" id="WP_102269155.1">
    <property type="nucleotide sequence ID" value="NZ_MCSH01000172.1"/>
</dbReference>
<dbReference type="InterPro" id="IPR007867">
    <property type="entry name" value="GMC_OxRtase_C"/>
</dbReference>
<dbReference type="InterPro" id="IPR000172">
    <property type="entry name" value="GMC_OxRdtase_N"/>
</dbReference>
<reference evidence="9" key="1">
    <citation type="submission" date="2016-07" db="EMBL/GenBank/DDBJ databases">
        <title>Nontailed viruses are major unrecognized killers of bacteria in the ocean.</title>
        <authorList>
            <person name="Kauffman K."/>
            <person name="Hussain F."/>
            <person name="Yang J."/>
            <person name="Arevalo P."/>
            <person name="Brown J."/>
            <person name="Cutler M."/>
            <person name="Kelly L."/>
            <person name="Polz M.F."/>
        </authorList>
    </citation>
    <scope>NUCLEOTIDE SEQUENCE [LARGE SCALE GENOMIC DNA]</scope>
    <source>
        <strain evidence="9">10N.286.55.C1</strain>
    </source>
</reference>
<dbReference type="Pfam" id="PF00732">
    <property type="entry name" value="GMC_oxred_N"/>
    <property type="match status" value="1"/>
</dbReference>
<dbReference type="InterPro" id="IPR036188">
    <property type="entry name" value="FAD/NAD-bd_sf"/>
</dbReference>
<comment type="cofactor">
    <cofactor evidence="1">
        <name>FAD</name>
        <dbReference type="ChEBI" id="CHEBI:57692"/>
    </cofactor>
</comment>
<keyword evidence="3" id="KW-0285">Flavoprotein</keyword>
<keyword evidence="5" id="KW-0560">Oxidoreductase</keyword>
<evidence type="ECO:0000259" key="7">
    <source>
        <dbReference type="Pfam" id="PF05199"/>
    </source>
</evidence>
<dbReference type="Proteomes" id="UP000235778">
    <property type="component" value="Unassembled WGS sequence"/>
</dbReference>
<comment type="caution">
    <text evidence="8">The sequence shown here is derived from an EMBL/GenBank/DDBJ whole genome shotgun (WGS) entry which is preliminary data.</text>
</comment>
<gene>
    <name evidence="8" type="ORF">BCV30_19070</name>
</gene>